<dbReference type="EMBL" id="AVOT02010188">
    <property type="protein sequence ID" value="MBW0489649.1"/>
    <property type="molecule type" value="Genomic_DNA"/>
</dbReference>
<feature type="compositionally biased region" description="Polar residues" evidence="1">
    <location>
        <begin position="21"/>
        <end position="45"/>
    </location>
</feature>
<sequence>MPVEPSDTEGNKGKGERHSESLITTKKWTHISTQRSKKPQASASIQGKPTLITCTGKITVINLAVTSKGKLPKEVVKNFLQGTVKGTLESQETSPSTDKTCSEPEDQELDTLDTVVDGKTLRKKIPTLPLTFKFNRNLKLEGLKDIDQVLQLHQLLKDLLQWSLDNKRLNLASHWEEVEASWQRICLKEIPFKDFW</sequence>
<accession>A0A9Q3CS79</accession>
<feature type="compositionally biased region" description="Basic and acidic residues" evidence="1">
    <location>
        <begin position="9"/>
        <end position="20"/>
    </location>
</feature>
<name>A0A9Q3CS79_9BASI</name>
<dbReference type="Proteomes" id="UP000765509">
    <property type="component" value="Unassembled WGS sequence"/>
</dbReference>
<reference evidence="2" key="1">
    <citation type="submission" date="2021-03" db="EMBL/GenBank/DDBJ databases">
        <title>Draft genome sequence of rust myrtle Austropuccinia psidii MF-1, a brazilian biotype.</title>
        <authorList>
            <person name="Quecine M.C."/>
            <person name="Pachon D.M.R."/>
            <person name="Bonatelli M.L."/>
            <person name="Correr F.H."/>
            <person name="Franceschini L.M."/>
            <person name="Leite T.F."/>
            <person name="Margarido G.R.A."/>
            <person name="Almeida C.A."/>
            <person name="Ferrarezi J.A."/>
            <person name="Labate C.A."/>
        </authorList>
    </citation>
    <scope>NUCLEOTIDE SEQUENCE</scope>
    <source>
        <strain evidence="2">MF-1</strain>
    </source>
</reference>
<keyword evidence="3" id="KW-1185">Reference proteome</keyword>
<organism evidence="2 3">
    <name type="scientific">Austropuccinia psidii MF-1</name>
    <dbReference type="NCBI Taxonomy" id="1389203"/>
    <lineage>
        <taxon>Eukaryota</taxon>
        <taxon>Fungi</taxon>
        <taxon>Dikarya</taxon>
        <taxon>Basidiomycota</taxon>
        <taxon>Pucciniomycotina</taxon>
        <taxon>Pucciniomycetes</taxon>
        <taxon>Pucciniales</taxon>
        <taxon>Sphaerophragmiaceae</taxon>
        <taxon>Austropuccinia</taxon>
    </lineage>
</organism>
<proteinExistence type="predicted"/>
<evidence type="ECO:0000256" key="1">
    <source>
        <dbReference type="SAM" id="MobiDB-lite"/>
    </source>
</evidence>
<evidence type="ECO:0000313" key="2">
    <source>
        <dbReference type="EMBL" id="MBW0489649.1"/>
    </source>
</evidence>
<evidence type="ECO:0000313" key="3">
    <source>
        <dbReference type="Proteomes" id="UP000765509"/>
    </source>
</evidence>
<protein>
    <submittedName>
        <fullName evidence="2">Uncharacterized protein</fullName>
    </submittedName>
</protein>
<dbReference type="AlphaFoldDB" id="A0A9Q3CS79"/>
<feature type="region of interest" description="Disordered" evidence="1">
    <location>
        <begin position="1"/>
        <end position="45"/>
    </location>
</feature>
<comment type="caution">
    <text evidence="2">The sequence shown here is derived from an EMBL/GenBank/DDBJ whole genome shotgun (WGS) entry which is preliminary data.</text>
</comment>
<gene>
    <name evidence="2" type="ORF">O181_029364</name>
</gene>